<reference evidence="2" key="1">
    <citation type="submission" date="2017-08" db="EMBL/GenBank/DDBJ databases">
        <title>A dynamic microbial community with high functional redundancy inhabits the cold, oxic subseafloor aquifer.</title>
        <authorList>
            <person name="Tully B.J."/>
            <person name="Wheat C.G."/>
            <person name="Glazer B.T."/>
            <person name="Huber J.A."/>
        </authorList>
    </citation>
    <scope>NUCLEOTIDE SEQUENCE [LARGE SCALE GENOMIC DNA]</scope>
</reference>
<protein>
    <submittedName>
        <fullName evidence="1">Uncharacterized protein</fullName>
    </submittedName>
</protein>
<dbReference type="EMBL" id="NVWI01000010">
    <property type="protein sequence ID" value="PCJ40218.1"/>
    <property type="molecule type" value="Genomic_DNA"/>
</dbReference>
<sequence>MNEISQMLQLFRFYFLGKHMRQKWKLALFFTCSVFFANTQLLAQDAPDMSGVWLATTPRSIITANMPALTSQAQADIETFDPLSDPNIRCVMPGFPRSGLIIYPFEIVQTDAMIVFLYESFGMIRRIYMDDREPPAYLPPSRVGYSLGHWEQNELVIETNSVAAGLLSGAGLRQYGDVTVTERYRLSEDGGLEADVEITAPQTFANPWPRSFTWELDPEGMIFESVCDPADSRF</sequence>
<evidence type="ECO:0000313" key="2">
    <source>
        <dbReference type="Proteomes" id="UP000228987"/>
    </source>
</evidence>
<accession>A0A2A5C9R0</accession>
<organism evidence="1 2">
    <name type="scientific">SAR86 cluster bacterium</name>
    <dbReference type="NCBI Taxonomy" id="2030880"/>
    <lineage>
        <taxon>Bacteria</taxon>
        <taxon>Pseudomonadati</taxon>
        <taxon>Pseudomonadota</taxon>
        <taxon>Gammaproteobacteria</taxon>
        <taxon>SAR86 cluster</taxon>
    </lineage>
</organism>
<name>A0A2A5C9R0_9GAMM</name>
<proteinExistence type="predicted"/>
<dbReference type="AlphaFoldDB" id="A0A2A5C9R0"/>
<evidence type="ECO:0000313" key="1">
    <source>
        <dbReference type="EMBL" id="PCJ40218.1"/>
    </source>
</evidence>
<comment type="caution">
    <text evidence="1">The sequence shown here is derived from an EMBL/GenBank/DDBJ whole genome shotgun (WGS) entry which is preliminary data.</text>
</comment>
<dbReference type="Proteomes" id="UP000228987">
    <property type="component" value="Unassembled WGS sequence"/>
</dbReference>
<gene>
    <name evidence="1" type="ORF">COA71_11970</name>
</gene>